<dbReference type="PRINTS" id="PR00395">
    <property type="entry name" value="RIBOSOMALS2"/>
</dbReference>
<dbReference type="Gene3D" id="3.40.50.10490">
    <property type="entry name" value="Glucose-6-phosphate isomerase like protein, domain 1"/>
    <property type="match status" value="1"/>
</dbReference>
<name>A0A0U2UEM4_ACAPC</name>
<proteinExistence type="evidence at transcript level"/>
<comment type="similarity">
    <text evidence="1">Belongs to the universal ribosomal protein uS2 family.</text>
</comment>
<dbReference type="EMBL" id="KT754321">
    <property type="protein sequence ID" value="ALS04155.1"/>
    <property type="molecule type" value="mRNA"/>
</dbReference>
<dbReference type="Pfam" id="PF00318">
    <property type="entry name" value="Ribosomal_S2"/>
    <property type="match status" value="2"/>
</dbReference>
<dbReference type="AlphaFoldDB" id="A0A0U2UEM4"/>
<dbReference type="PANTHER" id="PTHR12534">
    <property type="entry name" value="30S RIBOSOMAL PROTEIN S2 PROKARYOTIC AND ORGANELLAR"/>
    <property type="match status" value="1"/>
</dbReference>
<sequence>MLSSCVRSALACGGGARLTGRSILTEVRCPPATTAMQMSTTAKAETTGISGMGQKDKLDLSLKYQDYFGVHNLFTVKDLFDARVHLGHKDTAMDPRMKQFIFGNRFGQSIIDLDQTTLHLRQALNFLAHIVYRGGIVMFVCRQPQLIHMVDKAAIDCGEFSFTRRWKSEVFTSPLAAFSQQVRLPDLVIVLHTKTSDQYADHKVVVDAAKVFIPTIGIVDTDCNPNLVTYPVPGNDDSIESANFYLEMFKNYPHCQTA</sequence>
<evidence type="ECO:0000256" key="1">
    <source>
        <dbReference type="ARBA" id="ARBA00006242"/>
    </source>
</evidence>
<evidence type="ECO:0000313" key="4">
    <source>
        <dbReference type="EMBL" id="ALS04155.1"/>
    </source>
</evidence>
<dbReference type="SUPFAM" id="SSF52313">
    <property type="entry name" value="Ribosomal protein S2"/>
    <property type="match status" value="1"/>
</dbReference>
<keyword evidence="3" id="KW-0687">Ribonucleoprotein</keyword>
<dbReference type="HAMAP" id="MF_00291_B">
    <property type="entry name" value="Ribosomal_uS2_B"/>
    <property type="match status" value="1"/>
</dbReference>
<dbReference type="PANTHER" id="PTHR12534:SF0">
    <property type="entry name" value="SMALL RIBOSOMAL SUBUNIT PROTEIN US2M"/>
    <property type="match status" value="1"/>
</dbReference>
<dbReference type="InterPro" id="IPR018130">
    <property type="entry name" value="Ribosomal_uS2_CS"/>
</dbReference>
<organism evidence="4">
    <name type="scientific">Acartia pacifica</name>
    <name type="common">Copepod</name>
    <dbReference type="NCBI Taxonomy" id="335913"/>
    <lineage>
        <taxon>Eukaryota</taxon>
        <taxon>Metazoa</taxon>
        <taxon>Ecdysozoa</taxon>
        <taxon>Arthropoda</taxon>
        <taxon>Crustacea</taxon>
        <taxon>Multicrustacea</taxon>
        <taxon>Hexanauplia</taxon>
        <taxon>Copepoda</taxon>
        <taxon>Calanoida</taxon>
        <taxon>Acartiidae</taxon>
        <taxon>Acartia</taxon>
    </lineage>
</organism>
<dbReference type="PROSITE" id="PS00962">
    <property type="entry name" value="RIBOSOMAL_S2_1"/>
    <property type="match status" value="1"/>
</dbReference>
<keyword evidence="2 4" id="KW-0689">Ribosomal protein</keyword>
<dbReference type="GO" id="GO:0005763">
    <property type="term" value="C:mitochondrial small ribosomal subunit"/>
    <property type="evidence" value="ECO:0007669"/>
    <property type="project" value="TreeGrafter"/>
</dbReference>
<dbReference type="GO" id="GO:0006412">
    <property type="term" value="P:translation"/>
    <property type="evidence" value="ECO:0007669"/>
    <property type="project" value="InterPro"/>
</dbReference>
<dbReference type="InterPro" id="IPR005706">
    <property type="entry name" value="Ribosomal_uS2_bac/mit/plastid"/>
</dbReference>
<dbReference type="CDD" id="cd01425">
    <property type="entry name" value="RPS2"/>
    <property type="match status" value="1"/>
</dbReference>
<reference evidence="4" key="1">
    <citation type="journal article" date="2015" name="Sci. Rep.">
        <title>Spliced leader RNA trans-splicing discovered in copepods.</title>
        <authorList>
            <person name="Yang F."/>
            <person name="Xu D."/>
            <person name="Zhuang Y."/>
            <person name="Yi X."/>
            <person name="Huang Y."/>
            <person name="Chen H."/>
            <person name="Lin S."/>
            <person name="Campbell D.A."/>
            <person name="Sturm N.R."/>
            <person name="Liu G."/>
            <person name="Zhang H."/>
        </authorList>
    </citation>
    <scope>NUCLEOTIDE SEQUENCE</scope>
</reference>
<accession>A0A0U2UEM4</accession>
<dbReference type="InterPro" id="IPR023591">
    <property type="entry name" value="Ribosomal_uS2_flav_dom_sf"/>
</dbReference>
<evidence type="ECO:0000256" key="2">
    <source>
        <dbReference type="ARBA" id="ARBA00022980"/>
    </source>
</evidence>
<protein>
    <submittedName>
        <fullName evidence="4">Mitochondrial 28S ribosomal protein S2</fullName>
    </submittedName>
</protein>
<dbReference type="GO" id="GO:0003735">
    <property type="term" value="F:structural constituent of ribosome"/>
    <property type="evidence" value="ECO:0007669"/>
    <property type="project" value="InterPro"/>
</dbReference>
<evidence type="ECO:0000256" key="3">
    <source>
        <dbReference type="ARBA" id="ARBA00023274"/>
    </source>
</evidence>
<dbReference type="InterPro" id="IPR001865">
    <property type="entry name" value="Ribosomal_uS2"/>
</dbReference>